<dbReference type="RefSeq" id="WP_106342090.1">
    <property type="nucleotide sequence ID" value="NZ_FXTU01000003.1"/>
</dbReference>
<reference evidence="1" key="1">
    <citation type="submission" date="2017-05" db="EMBL/GenBank/DDBJ databases">
        <authorList>
            <person name="Varghese N."/>
            <person name="Submissions S."/>
        </authorList>
    </citation>
    <scope>NUCLEOTIDE SEQUENCE</scope>
    <source>
        <strain evidence="1">DSM 45262</strain>
    </source>
</reference>
<name>A0AA45WNL9_9BACL</name>
<dbReference type="SUPFAM" id="SSF82771">
    <property type="entry name" value="GIY-YIG endonuclease"/>
    <property type="match status" value="1"/>
</dbReference>
<dbReference type="GO" id="GO:0004519">
    <property type="term" value="F:endonuclease activity"/>
    <property type="evidence" value="ECO:0007669"/>
    <property type="project" value="UniProtKB-KW"/>
</dbReference>
<keyword evidence="1" id="KW-0540">Nuclease</keyword>
<gene>
    <name evidence="1" type="ORF">SAMN06265361_10383</name>
</gene>
<protein>
    <submittedName>
        <fullName evidence="1">Group I intron endonuclease</fullName>
    </submittedName>
</protein>
<evidence type="ECO:0000313" key="1">
    <source>
        <dbReference type="EMBL" id="SMP17783.1"/>
    </source>
</evidence>
<dbReference type="EMBL" id="FXTU01000003">
    <property type="protein sequence ID" value="SMP17783.1"/>
    <property type="molecule type" value="Genomic_DNA"/>
</dbReference>
<dbReference type="Gene3D" id="3.40.1440.10">
    <property type="entry name" value="GIY-YIG endonuclease"/>
    <property type="match status" value="1"/>
</dbReference>
<accession>A0AA45WNL9</accession>
<evidence type="ECO:0000313" key="2">
    <source>
        <dbReference type="Proteomes" id="UP001157946"/>
    </source>
</evidence>
<dbReference type="InterPro" id="IPR035901">
    <property type="entry name" value="GIY-YIG_endonuc_sf"/>
</dbReference>
<keyword evidence="1" id="KW-0378">Hydrolase</keyword>
<proteinExistence type="predicted"/>
<keyword evidence="1" id="KW-0255">Endonuclease</keyword>
<sequence length="131" mass="15779">MDKQQRKQLIQNYKQTHRPMGIYQLKNQINGKMLIGSSMNLDATFNRETFMLSMNSHINHELQEDWNQYGKDAFTFDILERIKPREEIITHPDELDKYQTELKEMEEKWLQKLQPYGDQGYNKLKKAKNAR</sequence>
<organism evidence="1 2">
    <name type="scientific">Laceyella tengchongensis</name>
    <dbReference type="NCBI Taxonomy" id="574699"/>
    <lineage>
        <taxon>Bacteria</taxon>
        <taxon>Bacillati</taxon>
        <taxon>Bacillota</taxon>
        <taxon>Bacilli</taxon>
        <taxon>Bacillales</taxon>
        <taxon>Thermoactinomycetaceae</taxon>
        <taxon>Laceyella</taxon>
    </lineage>
</organism>
<dbReference type="CDD" id="cd10451">
    <property type="entry name" value="GIY-YIG_LuxR_like"/>
    <property type="match status" value="1"/>
</dbReference>
<dbReference type="AlphaFoldDB" id="A0AA45WNL9"/>
<comment type="caution">
    <text evidence="1">The sequence shown here is derived from an EMBL/GenBank/DDBJ whole genome shotgun (WGS) entry which is preliminary data.</text>
</comment>
<keyword evidence="2" id="KW-1185">Reference proteome</keyword>
<dbReference type="Proteomes" id="UP001157946">
    <property type="component" value="Unassembled WGS sequence"/>
</dbReference>